<dbReference type="InterPro" id="IPR013506">
    <property type="entry name" value="Topo_IIA_bsu_dom2"/>
</dbReference>
<evidence type="ECO:0000256" key="8">
    <source>
        <dbReference type="SAM" id="MobiDB-lite"/>
    </source>
</evidence>
<evidence type="ECO:0000313" key="11">
    <source>
        <dbReference type="Proteomes" id="UP001165060"/>
    </source>
</evidence>
<evidence type="ECO:0000259" key="9">
    <source>
        <dbReference type="SMART" id="SM00387"/>
    </source>
</evidence>
<sequence>MLASIENKPAKAKGGKTVEDIYQKKTQLEHILLRPDTYIGSVEPLTTDMYVLDAETERLVSKNITYVPGLYKIFDEILVNAADNKQRDLSMDRMEIDVDAEAGSISVKNNGKGIPIVMHKEEKVYIPELIFGHLLTGSNFDDGEKKTTGGRNGFGAKLANIFSTSFTVECVDMASKQKYVQEFTENMGVAGKPKVTPLTKADKADYVKITFVPDLARFKMDSLDADTVALLSKRAYDMAGCMSSKGGSKMSVYLNGSKLPIKSFKDYVGMYDGLNVPSVYEKFGDRWEVGIATSKDEEFQSVSFVNSICTSKGGGHVDYIEKQVNAHLMKALKKKNKSGVDVKANIVKANTCIYVNCLIENPTFDSQTKDNLTSRPKNFGSKCELPDKFLKALDKSGIIEAIIANATFKAQKGMKKLSGTKKTKIKGIPKVSPSERGRSEHKEEVR</sequence>
<dbReference type="Gene3D" id="3.30.565.10">
    <property type="entry name" value="Histidine kinase-like ATPase, C-terminal domain"/>
    <property type="match status" value="1"/>
</dbReference>
<comment type="similarity">
    <text evidence="7">Belongs to the type II topoisomerase family.</text>
</comment>
<evidence type="ECO:0000313" key="10">
    <source>
        <dbReference type="EMBL" id="GMI23343.1"/>
    </source>
</evidence>
<dbReference type="PANTHER" id="PTHR10169">
    <property type="entry name" value="DNA TOPOISOMERASE/GYRASE"/>
    <property type="match status" value="1"/>
</dbReference>
<comment type="subcellular location">
    <subcellularLocation>
        <location evidence="3">Plastid</location>
    </subcellularLocation>
</comment>
<dbReference type="InterPro" id="IPR050634">
    <property type="entry name" value="DNA_Topoisomerase_II"/>
</dbReference>
<comment type="cofactor">
    <cofactor evidence="2">
        <name>Mg(2+)</name>
        <dbReference type="ChEBI" id="CHEBI:18420"/>
    </cofactor>
</comment>
<dbReference type="Gene3D" id="3.30.230.10">
    <property type="match status" value="1"/>
</dbReference>
<feature type="compositionally biased region" description="Basic and acidic residues" evidence="8">
    <location>
        <begin position="433"/>
        <end position="446"/>
    </location>
</feature>
<dbReference type="Pfam" id="PF00204">
    <property type="entry name" value="DNA_gyraseB"/>
    <property type="match status" value="1"/>
</dbReference>
<dbReference type="Pfam" id="PF02518">
    <property type="entry name" value="HATPase_c"/>
    <property type="match status" value="1"/>
</dbReference>
<dbReference type="PRINTS" id="PR00418">
    <property type="entry name" value="TPI2FAMILY"/>
</dbReference>
<evidence type="ECO:0000256" key="3">
    <source>
        <dbReference type="ARBA" id="ARBA00004474"/>
    </source>
</evidence>
<accession>A0ABQ6MBS6</accession>
<comment type="caution">
    <text evidence="10">The sequence shown here is derived from an EMBL/GenBank/DDBJ whole genome shotgun (WGS) entry which is preliminary data.</text>
</comment>
<keyword evidence="11" id="KW-1185">Reference proteome</keyword>
<comment type="subunit">
    <text evidence="7">Homodimer.</text>
</comment>
<feature type="domain" description="Histidine kinase/HSP90-like ATPase" evidence="9">
    <location>
        <begin position="65"/>
        <end position="217"/>
    </location>
</feature>
<reference evidence="10 11" key="1">
    <citation type="journal article" date="2023" name="Commun. Biol.">
        <title>Genome analysis of Parmales, the sister group of diatoms, reveals the evolutionary specialization of diatoms from phago-mixotrophs to photoautotrophs.</title>
        <authorList>
            <person name="Ban H."/>
            <person name="Sato S."/>
            <person name="Yoshikawa S."/>
            <person name="Yamada K."/>
            <person name="Nakamura Y."/>
            <person name="Ichinomiya M."/>
            <person name="Sato N."/>
            <person name="Blanc-Mathieu R."/>
            <person name="Endo H."/>
            <person name="Kuwata A."/>
            <person name="Ogata H."/>
        </authorList>
    </citation>
    <scope>NUCLEOTIDE SEQUENCE [LARGE SCALE GENOMIC DNA]</scope>
</reference>
<dbReference type="EC" id="5.6.2.2" evidence="7"/>
<comment type="function">
    <text evidence="7">Control of topological states of DNA by transient breakage and subsequent rejoining of DNA strands. Topoisomerase II makes double-strand breaks.</text>
</comment>
<evidence type="ECO:0000256" key="5">
    <source>
        <dbReference type="ARBA" id="ARBA00023125"/>
    </source>
</evidence>
<keyword evidence="7" id="KW-0067">ATP-binding</keyword>
<evidence type="ECO:0000256" key="7">
    <source>
        <dbReference type="RuleBase" id="RU362094"/>
    </source>
</evidence>
<organism evidence="10 11">
    <name type="scientific">Tetraparma gracilis</name>
    <dbReference type="NCBI Taxonomy" id="2962635"/>
    <lineage>
        <taxon>Eukaryota</taxon>
        <taxon>Sar</taxon>
        <taxon>Stramenopiles</taxon>
        <taxon>Ochrophyta</taxon>
        <taxon>Bolidophyceae</taxon>
        <taxon>Parmales</taxon>
        <taxon>Triparmaceae</taxon>
        <taxon>Tetraparma</taxon>
    </lineage>
</organism>
<dbReference type="InterPro" id="IPR036890">
    <property type="entry name" value="HATPase_C_sf"/>
</dbReference>
<dbReference type="SMART" id="SM00433">
    <property type="entry name" value="TOP2c"/>
    <property type="match status" value="1"/>
</dbReference>
<dbReference type="Proteomes" id="UP001165060">
    <property type="component" value="Unassembled WGS sequence"/>
</dbReference>
<keyword evidence="6 7" id="KW-0413">Isomerase</keyword>
<name>A0ABQ6MBS6_9STRA</name>
<feature type="region of interest" description="Disordered" evidence="8">
    <location>
        <begin position="411"/>
        <end position="446"/>
    </location>
</feature>
<dbReference type="EMBL" id="BRYB01003958">
    <property type="protein sequence ID" value="GMI23343.1"/>
    <property type="molecule type" value="Genomic_DNA"/>
</dbReference>
<dbReference type="InterPro" id="IPR001241">
    <property type="entry name" value="Topo_IIA"/>
</dbReference>
<dbReference type="CDD" id="cd16930">
    <property type="entry name" value="HATPase_TopII-like"/>
    <property type="match status" value="1"/>
</dbReference>
<keyword evidence="7" id="KW-0547">Nucleotide-binding</keyword>
<proteinExistence type="inferred from homology"/>
<keyword evidence="5 7" id="KW-0238">DNA-binding</keyword>
<dbReference type="CDD" id="cd03481">
    <property type="entry name" value="TopoIIA_Trans_ScTopoIIA"/>
    <property type="match status" value="1"/>
</dbReference>
<dbReference type="InterPro" id="IPR003594">
    <property type="entry name" value="HATPase_dom"/>
</dbReference>
<dbReference type="SMART" id="SM00387">
    <property type="entry name" value="HATPase_c"/>
    <property type="match status" value="1"/>
</dbReference>
<evidence type="ECO:0000256" key="4">
    <source>
        <dbReference type="ARBA" id="ARBA00023029"/>
    </source>
</evidence>
<dbReference type="SUPFAM" id="SSF54211">
    <property type="entry name" value="Ribosomal protein S5 domain 2-like"/>
    <property type="match status" value="1"/>
</dbReference>
<dbReference type="SUPFAM" id="SSF55874">
    <property type="entry name" value="ATPase domain of HSP90 chaperone/DNA topoisomerase II/histidine kinase"/>
    <property type="match status" value="1"/>
</dbReference>
<keyword evidence="4 7" id="KW-0799">Topoisomerase</keyword>
<dbReference type="PANTHER" id="PTHR10169:SF38">
    <property type="entry name" value="DNA TOPOISOMERASE 2"/>
    <property type="match status" value="1"/>
</dbReference>
<gene>
    <name evidence="10" type="ORF">TeGR_g6159</name>
</gene>
<evidence type="ECO:0000256" key="6">
    <source>
        <dbReference type="ARBA" id="ARBA00023235"/>
    </source>
</evidence>
<evidence type="ECO:0000256" key="1">
    <source>
        <dbReference type="ARBA" id="ARBA00000185"/>
    </source>
</evidence>
<protein>
    <recommendedName>
        <fullName evidence="7">DNA topoisomerase 2</fullName>
        <ecNumber evidence="7">5.6.2.2</ecNumber>
    </recommendedName>
</protein>
<dbReference type="InterPro" id="IPR020568">
    <property type="entry name" value="Ribosomal_Su5_D2-typ_SF"/>
</dbReference>
<comment type="catalytic activity">
    <reaction evidence="1 7">
        <text>ATP-dependent breakage, passage and rejoining of double-stranded DNA.</text>
        <dbReference type="EC" id="5.6.2.2"/>
    </reaction>
</comment>
<feature type="compositionally biased region" description="Basic residues" evidence="8">
    <location>
        <begin position="412"/>
        <end position="427"/>
    </location>
</feature>
<evidence type="ECO:0000256" key="2">
    <source>
        <dbReference type="ARBA" id="ARBA00001946"/>
    </source>
</evidence>
<dbReference type="InterPro" id="IPR014721">
    <property type="entry name" value="Ribsml_uS5_D2-typ_fold_subgr"/>
</dbReference>